<evidence type="ECO:0000256" key="1">
    <source>
        <dbReference type="SAM" id="MobiDB-lite"/>
    </source>
</evidence>
<feature type="compositionally biased region" description="Polar residues" evidence="1">
    <location>
        <begin position="380"/>
        <end position="395"/>
    </location>
</feature>
<feature type="compositionally biased region" description="Polar residues" evidence="1">
    <location>
        <begin position="242"/>
        <end position="270"/>
    </location>
</feature>
<evidence type="ECO:0000256" key="2">
    <source>
        <dbReference type="SAM" id="SignalP"/>
    </source>
</evidence>
<name>N1WRV3_9FLAO</name>
<dbReference type="Proteomes" id="UP000012317">
    <property type="component" value="Unassembled WGS sequence"/>
</dbReference>
<sequence length="427" mass="49388">MKKLLTLTLVFLFGIGFSNAENNSRYRNYTNNFIFNQNGIEFAVFPDGQFDFNYLQGRNGTNLNVNTGNLQVSFNTGYNYNRFVQYDSYGAVIQIEETPVFYDSYGRVNQIGDVFINYRGGYINRIGNMNVFYSRPGVIDYYSGYINVYNRNYIYQPWHNYYSVPLLNRCIVYTTPYRLSYFPLRYAWSYHRNYWNTPSYYNGYYARSNVRRDFYRPYDRVNYRSFERGQRDARGRAVAVNNRVSRSRQAIATGRSQVTRNNNRSTAATYRTSERNTTAASTRSSSRNGINREAVNNRSDRSISATARNTRSTSRSATLNAGDKRTKHSATPRANRNTNAKVGNRVNRSEKAVTRNSRINSREQVTRSTRHTTPRRSKATTRSSDRNNTAVNSKNATSRNTQARSSRTSSNRNANRSTGSKRSHKRG</sequence>
<accession>N1WRV3</accession>
<feature type="compositionally biased region" description="Low complexity" evidence="1">
    <location>
        <begin position="396"/>
        <end position="418"/>
    </location>
</feature>
<dbReference type="eggNOG" id="ENOG502Z96Z">
    <property type="taxonomic scope" value="Bacteria"/>
</dbReference>
<feature type="compositionally biased region" description="Basic residues" evidence="1">
    <location>
        <begin position="368"/>
        <end position="379"/>
    </location>
</feature>
<evidence type="ECO:0008006" key="5">
    <source>
        <dbReference type="Google" id="ProtNLM"/>
    </source>
</evidence>
<dbReference type="RefSeq" id="WP_003444765.1">
    <property type="nucleotide sequence ID" value="NZ_APLF01000024.1"/>
</dbReference>
<proteinExistence type="predicted"/>
<feature type="compositionally biased region" description="Polar residues" evidence="1">
    <location>
        <begin position="294"/>
        <end position="319"/>
    </location>
</feature>
<keyword evidence="4" id="KW-1185">Reference proteome</keyword>
<gene>
    <name evidence="3" type="ORF">pgond44_14393</name>
</gene>
<dbReference type="STRING" id="1189619.pgond44_14393"/>
<feature type="compositionally biased region" description="Low complexity" evidence="1">
    <location>
        <begin position="275"/>
        <end position="288"/>
    </location>
</feature>
<dbReference type="EMBL" id="APLF01000024">
    <property type="protein sequence ID" value="EMY79952.1"/>
    <property type="molecule type" value="Genomic_DNA"/>
</dbReference>
<evidence type="ECO:0000313" key="3">
    <source>
        <dbReference type="EMBL" id="EMY79952.1"/>
    </source>
</evidence>
<keyword evidence="2" id="KW-0732">Signal</keyword>
<feature type="region of interest" description="Disordered" evidence="1">
    <location>
        <begin position="231"/>
        <end position="427"/>
    </location>
</feature>
<organism evidence="3 4">
    <name type="scientific">Psychroflexus gondwanensis ACAM 44</name>
    <dbReference type="NCBI Taxonomy" id="1189619"/>
    <lineage>
        <taxon>Bacteria</taxon>
        <taxon>Pseudomonadati</taxon>
        <taxon>Bacteroidota</taxon>
        <taxon>Flavobacteriia</taxon>
        <taxon>Flavobacteriales</taxon>
        <taxon>Flavobacteriaceae</taxon>
        <taxon>Psychroflexus</taxon>
    </lineage>
</organism>
<protein>
    <recommendedName>
        <fullName evidence="5">Sperm nuclear basic protein PL-I</fullName>
    </recommendedName>
</protein>
<feature type="chain" id="PRO_5004113805" description="Sperm nuclear basic protein PL-I" evidence="2">
    <location>
        <begin position="21"/>
        <end position="427"/>
    </location>
</feature>
<feature type="compositionally biased region" description="Polar residues" evidence="1">
    <location>
        <begin position="332"/>
        <end position="341"/>
    </location>
</feature>
<dbReference type="AlphaFoldDB" id="N1WRV3"/>
<reference evidence="3 4" key="1">
    <citation type="journal article" date="2014" name="Genome Biol. Evol.">
        <title>Extensive gene acquisition in the extremely psychrophilic bacterial species Psychroflexus torquis and the link to sea-ice ecosystem specialism.</title>
        <authorList>
            <person name="Feng S."/>
            <person name="Powell S.M."/>
            <person name="Wilson R."/>
            <person name="Bowman J.P."/>
        </authorList>
    </citation>
    <scope>NUCLEOTIDE SEQUENCE [LARGE SCALE GENOMIC DNA]</scope>
    <source>
        <strain evidence="3 4">ACAM 44</strain>
    </source>
</reference>
<dbReference type="PATRIC" id="fig|1189619.4.peg.2974"/>
<feature type="signal peptide" evidence="2">
    <location>
        <begin position="1"/>
        <end position="20"/>
    </location>
</feature>
<comment type="caution">
    <text evidence="3">The sequence shown here is derived from an EMBL/GenBank/DDBJ whole genome shotgun (WGS) entry which is preliminary data.</text>
</comment>
<evidence type="ECO:0000313" key="4">
    <source>
        <dbReference type="Proteomes" id="UP000012317"/>
    </source>
</evidence>